<feature type="coiled-coil region" evidence="1">
    <location>
        <begin position="177"/>
        <end position="204"/>
    </location>
</feature>
<gene>
    <name evidence="3" type="ORF">JI735_33630</name>
</gene>
<keyword evidence="2" id="KW-0472">Membrane</keyword>
<name>A0A974PIG3_9BACL</name>
<organism evidence="3 4">
    <name type="scientific">Paenibacillus sonchi</name>
    <dbReference type="NCBI Taxonomy" id="373687"/>
    <lineage>
        <taxon>Bacteria</taxon>
        <taxon>Bacillati</taxon>
        <taxon>Bacillota</taxon>
        <taxon>Bacilli</taxon>
        <taxon>Bacillales</taxon>
        <taxon>Paenibacillaceae</taxon>
        <taxon>Paenibacillus</taxon>
        <taxon>Paenibacillus sonchi group</taxon>
    </lineage>
</organism>
<evidence type="ECO:0000313" key="3">
    <source>
        <dbReference type="EMBL" id="QQZ64594.1"/>
    </source>
</evidence>
<dbReference type="AlphaFoldDB" id="A0A974PIG3"/>
<reference evidence="3 4" key="1">
    <citation type="submission" date="2021-01" db="EMBL/GenBank/DDBJ databases">
        <title>Whole genome sequence of Paenibacillus sonchi LMG 24727 for comparative genomics.</title>
        <authorList>
            <person name="Lee G."/>
            <person name="Kim M.-J."/>
            <person name="Lim K."/>
            <person name="Shin J.-H."/>
        </authorList>
    </citation>
    <scope>NUCLEOTIDE SEQUENCE [LARGE SCALE GENOMIC DNA]</scope>
    <source>
        <strain evidence="3 4">LMG 24727</strain>
        <plasmid evidence="3 4">unnamed1</plasmid>
    </source>
</reference>
<sequence length="378" mass="43667">MNPDGIKKNYHSYINQLRDIFDPVIMKMRRQKGEKWLGLAWKGPLRELKGYTKHLKLLSAIKWTSLPIIGQGIIIAATWYVKVPLWSIILTSVVVLLAIYYFGYVRRYINKMATLGTPEFHIEALKAIRPSEYNLWNSLLQLDDFTFNDLYEVLNSYLVPNTDHSVTSVLQYSMGREEALEETIQEQRERIEEYERIVDGLVSDLELSETSITQLVTLITEVNTNLYRFSNGVLDFNDLRFVTPFTIYEVDGDILRKLKDVGTSGGSMNEIDMSIPQENEYAAVSAARSNRSNEAFVSNPYPGRFIVAFSMRMLNQKRWIWCFHFNDTDERALSLILSNDIIESRQVRRLIHTFCLILQKSMISSDEEEATQNAKGAN</sequence>
<proteinExistence type="predicted"/>
<accession>A0A974PIG3</accession>
<keyword evidence="2" id="KW-1133">Transmembrane helix</keyword>
<keyword evidence="1" id="KW-0175">Coiled coil</keyword>
<dbReference type="EMBL" id="CP068596">
    <property type="protein sequence ID" value="QQZ64594.1"/>
    <property type="molecule type" value="Genomic_DNA"/>
</dbReference>
<keyword evidence="2" id="KW-0812">Transmembrane</keyword>
<dbReference type="RefSeq" id="WP_039832891.1">
    <property type="nucleotide sequence ID" value="NZ_CP068596.1"/>
</dbReference>
<protein>
    <submittedName>
        <fullName evidence="3">Uncharacterized protein</fullName>
    </submittedName>
</protein>
<keyword evidence="4" id="KW-1185">Reference proteome</keyword>
<evidence type="ECO:0000313" key="4">
    <source>
        <dbReference type="Proteomes" id="UP000595841"/>
    </source>
</evidence>
<evidence type="ECO:0000256" key="2">
    <source>
        <dbReference type="SAM" id="Phobius"/>
    </source>
</evidence>
<feature type="transmembrane region" description="Helical" evidence="2">
    <location>
        <begin position="57"/>
        <end position="79"/>
    </location>
</feature>
<keyword evidence="3" id="KW-0614">Plasmid</keyword>
<dbReference type="KEGG" id="pson:JI735_33630"/>
<feature type="transmembrane region" description="Helical" evidence="2">
    <location>
        <begin position="85"/>
        <end position="103"/>
    </location>
</feature>
<dbReference type="Proteomes" id="UP000595841">
    <property type="component" value="Plasmid unnamed1"/>
</dbReference>
<evidence type="ECO:0000256" key="1">
    <source>
        <dbReference type="SAM" id="Coils"/>
    </source>
</evidence>
<geneLocation type="plasmid" evidence="3 4">
    <name>unnamed1</name>
</geneLocation>